<dbReference type="InterPro" id="IPR013785">
    <property type="entry name" value="Aldolase_TIM"/>
</dbReference>
<dbReference type="Pfam" id="PF05853">
    <property type="entry name" value="BKACE"/>
    <property type="match status" value="1"/>
</dbReference>
<accession>A0A096B806</accession>
<dbReference type="HOGENOM" id="CLU_065536_2_0_9"/>
<comment type="caution">
    <text evidence="5">The sequence shown here is derived from an EMBL/GenBank/DDBJ whole genome shotgun (WGS) entry which is preliminary data.</text>
</comment>
<keyword evidence="2" id="KW-0808">Transferase</keyword>
<evidence type="ECO:0008006" key="7">
    <source>
        <dbReference type="Google" id="ProtNLM"/>
    </source>
</evidence>
<dbReference type="eggNOG" id="COG3246">
    <property type="taxonomic scope" value="Bacteria"/>
</dbReference>
<protein>
    <recommendedName>
        <fullName evidence="7">3-keto-5-aminohexanoate cleavage enzyme</fullName>
    </recommendedName>
</protein>
<gene>
    <name evidence="5" type="ORF">HMPREF9460_02159</name>
</gene>
<dbReference type="GO" id="GO:0043720">
    <property type="term" value="F:3-keto-5-aminohexanoate cleavage activity"/>
    <property type="evidence" value="ECO:0007669"/>
    <property type="project" value="InterPro"/>
</dbReference>
<dbReference type="PANTHER" id="PTHR37418:SF2">
    <property type="entry name" value="3-KETO-5-AMINOHEXANOATE CLEAVAGE ENZYME"/>
    <property type="match status" value="1"/>
</dbReference>
<comment type="cofactor">
    <cofactor evidence="1">
        <name>Zn(2+)</name>
        <dbReference type="ChEBI" id="CHEBI:29105"/>
    </cofactor>
</comment>
<reference evidence="5 6" key="1">
    <citation type="submission" date="2011-08" db="EMBL/GenBank/DDBJ databases">
        <title>The Genome Sequence of Clostridium orbiscindens 1_3_50AFAA.</title>
        <authorList>
            <consortium name="The Broad Institute Genome Sequencing Platform"/>
            <person name="Earl A."/>
            <person name="Ward D."/>
            <person name="Feldgarden M."/>
            <person name="Gevers D."/>
            <person name="Daigneault M."/>
            <person name="Strauss J."/>
            <person name="Allen-Vercoe E."/>
            <person name="Young S.K."/>
            <person name="Zeng Q."/>
            <person name="Gargeya S."/>
            <person name="Fitzgerald M."/>
            <person name="Haas B."/>
            <person name="Abouelleil A."/>
            <person name="Alvarado L."/>
            <person name="Arachchi H.M."/>
            <person name="Berlin A."/>
            <person name="Brown A."/>
            <person name="Chapman S.B."/>
            <person name="Chen Z."/>
            <person name="Dunbar C."/>
            <person name="Freedman E."/>
            <person name="Gearin G."/>
            <person name="Gellesch M."/>
            <person name="Goldberg J."/>
            <person name="Griggs A."/>
            <person name="Gujja S."/>
            <person name="Heiman D."/>
            <person name="Howarth C."/>
            <person name="Larson L."/>
            <person name="Lui A."/>
            <person name="MacDonald P.J.P."/>
            <person name="Montmayeur A."/>
            <person name="Murphy C."/>
            <person name="Neiman D."/>
            <person name="Pearson M."/>
            <person name="Priest M."/>
            <person name="Roberts A."/>
            <person name="Saif S."/>
            <person name="Shea T."/>
            <person name="Shenoy N."/>
            <person name="Sisk P."/>
            <person name="Stolte C."/>
            <person name="Sykes S."/>
            <person name="Wortman J."/>
            <person name="Nusbaum C."/>
            <person name="Birren B."/>
        </authorList>
    </citation>
    <scope>NUCLEOTIDE SEQUENCE [LARGE SCALE GENOMIC DNA]</scope>
    <source>
        <strain evidence="5 6">1_3_50AFAA</strain>
    </source>
</reference>
<dbReference type="Gene3D" id="3.20.20.70">
    <property type="entry name" value="Aldolase class I"/>
    <property type="match status" value="1"/>
</dbReference>
<name>A0A096B806_FLAPL</name>
<dbReference type="PANTHER" id="PTHR37418">
    <property type="entry name" value="3-KETO-5-AMINOHEXANOATE CLEAVAGE ENZYME-RELATED"/>
    <property type="match status" value="1"/>
</dbReference>
<evidence type="ECO:0000256" key="3">
    <source>
        <dbReference type="ARBA" id="ARBA00022723"/>
    </source>
</evidence>
<dbReference type="RefSeq" id="WP_044941215.1">
    <property type="nucleotide sequence ID" value="NZ_KN174163.1"/>
</dbReference>
<evidence type="ECO:0000256" key="4">
    <source>
        <dbReference type="ARBA" id="ARBA00022833"/>
    </source>
</evidence>
<dbReference type="AlphaFoldDB" id="A0A096B806"/>
<dbReference type="GO" id="GO:0046872">
    <property type="term" value="F:metal ion binding"/>
    <property type="evidence" value="ECO:0007669"/>
    <property type="project" value="UniProtKB-KW"/>
</dbReference>
<dbReference type="PATRIC" id="fig|742738.3.peg.2216"/>
<proteinExistence type="predicted"/>
<dbReference type="InterPro" id="IPR008567">
    <property type="entry name" value="BKACE"/>
</dbReference>
<keyword evidence="4" id="KW-0862">Zinc</keyword>
<evidence type="ECO:0000313" key="6">
    <source>
        <dbReference type="Proteomes" id="UP000029585"/>
    </source>
</evidence>
<dbReference type="EMBL" id="ADLO01000062">
    <property type="protein sequence ID" value="KGF55180.1"/>
    <property type="molecule type" value="Genomic_DNA"/>
</dbReference>
<keyword evidence="3" id="KW-0479">Metal-binding</keyword>
<keyword evidence="6" id="KW-1185">Reference proteome</keyword>
<evidence type="ECO:0000256" key="1">
    <source>
        <dbReference type="ARBA" id="ARBA00001947"/>
    </source>
</evidence>
<evidence type="ECO:0000256" key="2">
    <source>
        <dbReference type="ARBA" id="ARBA00022679"/>
    </source>
</evidence>
<evidence type="ECO:0000313" key="5">
    <source>
        <dbReference type="EMBL" id="KGF55180.1"/>
    </source>
</evidence>
<dbReference type="Proteomes" id="UP000029585">
    <property type="component" value="Unassembled WGS sequence"/>
</dbReference>
<sequence length="294" mass="31770">MAKTIITAALTGAVTPAGYKIPETPQQIADEAYDAWKLGAAVVHLHMRADDGLGAMDKEKFRETIRLIRSHKDCDVIINCTSSGASPEHPATDDERMAHHRELPGIEMGSYDAGSFNWMPGGVFVNSPQFLEKLGDLYMEKGIKPELEIFDAGMLGVANYFVKKGHLPTPCHYQFCLGVLGGMPATVENLLYLVKHIPAGSTWSAFGVGKGHLPILFASLAVGGHIRVGMEDNVVYEVKENGEKVMATNHMLVERAVNAVKAFGNTPATPDEARRMLGIPAFDGGRVRAALGID</sequence>
<organism evidence="5 6">
    <name type="scientific">Flavonifractor plautii 1_3_50AFAA</name>
    <dbReference type="NCBI Taxonomy" id="742738"/>
    <lineage>
        <taxon>Bacteria</taxon>
        <taxon>Bacillati</taxon>
        <taxon>Bacillota</taxon>
        <taxon>Clostridia</taxon>
        <taxon>Eubacteriales</taxon>
        <taxon>Oscillospiraceae</taxon>
        <taxon>Flavonifractor</taxon>
    </lineage>
</organism>